<dbReference type="InterPro" id="IPR005152">
    <property type="entry name" value="Lipase_secreted"/>
</dbReference>
<accession>A0A857LRI3</accession>
<dbReference type="PIRSF" id="PIRSF029171">
    <property type="entry name" value="Esterase_LipA"/>
    <property type="match status" value="1"/>
</dbReference>
<sequence>MGILRGMTGRRVAAVVLAGAMATTVTAVAAPEASAADFYTPPATITGKPGTILKSQSIPLVLQIPGVKNQWPGTAKKVMYASRDVNGKPVGVTGTVIEPTAPWTGKGSRPTVVVGSGTIGQGDQCAPSKMMSFPMSVDITKPTIGVNYTAPEMYIFLLNGVRVFVTDYIGMGTPGIHTYVNRTETGHAMLDGARAAINASGGSKDSPVGFVGYSQGGGAAASAAELAQTYAPDLKVKATYAGAPPADLRKVLAAVDGTTISGVIGYAINGMNARYPAMREVLDKEANATGKAKLKQLSTECIGDTVLSTGFQTTNGWTKSGKRLSEIVSEYPEALKVLEENRIGQLKPNAPVYLQGGLHDDVIPYGQVKDLYKNWKAQGADVTFHTDPTPAILTKVIVNHVVPMLATLLPGTNFVLDHLRK</sequence>
<dbReference type="EMBL" id="CP045810">
    <property type="protein sequence ID" value="QHN41366.1"/>
    <property type="molecule type" value="Genomic_DNA"/>
</dbReference>
<dbReference type="AlphaFoldDB" id="A0A857LRI3"/>
<dbReference type="Pfam" id="PF03583">
    <property type="entry name" value="LIP"/>
    <property type="match status" value="1"/>
</dbReference>
<protein>
    <submittedName>
        <fullName evidence="1">Lipase</fullName>
    </submittedName>
</protein>
<reference evidence="1" key="1">
    <citation type="journal article" date="2021" name="Nat. Microbiol.">
        <title>Cocultivation of an ultrasmall environmental parasitic bacterium with lytic ability against bacteria associated with wastewater foams.</title>
        <authorList>
            <person name="Batinovic S."/>
            <person name="Rose J.J.A."/>
            <person name="Ratcliffe J."/>
            <person name="Seviour R.J."/>
            <person name="Petrovski S."/>
        </authorList>
    </citation>
    <scope>NUCLEOTIDE SEQUENCE</scope>
    <source>
        <strain evidence="1">CON44</strain>
    </source>
</reference>
<dbReference type="Gene3D" id="1.10.260.130">
    <property type="match status" value="1"/>
</dbReference>
<proteinExistence type="predicted"/>
<dbReference type="SUPFAM" id="SSF53474">
    <property type="entry name" value="alpha/beta-Hydrolases"/>
    <property type="match status" value="1"/>
</dbReference>
<dbReference type="GO" id="GO:0004806">
    <property type="term" value="F:triacylglycerol lipase activity"/>
    <property type="evidence" value="ECO:0007669"/>
    <property type="project" value="InterPro"/>
</dbReference>
<dbReference type="Gene3D" id="3.40.50.1820">
    <property type="entry name" value="alpha/beta hydrolase"/>
    <property type="match status" value="1"/>
</dbReference>
<name>A0A857LRI3_9ACTN</name>
<dbReference type="GO" id="GO:0016042">
    <property type="term" value="P:lipid catabolic process"/>
    <property type="evidence" value="ECO:0007669"/>
    <property type="project" value="InterPro"/>
</dbReference>
<dbReference type="InterPro" id="IPR029058">
    <property type="entry name" value="AB_hydrolase_fold"/>
</dbReference>
<dbReference type="PANTHER" id="PTHR34853">
    <property type="match status" value="1"/>
</dbReference>
<dbReference type="PANTHER" id="PTHR34853:SF1">
    <property type="entry name" value="LIPASE 5"/>
    <property type="match status" value="1"/>
</dbReference>
<organism evidence="1">
    <name type="scientific">Gordonia amarae</name>
    <dbReference type="NCBI Taxonomy" id="36821"/>
    <lineage>
        <taxon>Bacteria</taxon>
        <taxon>Bacillati</taxon>
        <taxon>Actinomycetota</taxon>
        <taxon>Actinomycetes</taxon>
        <taxon>Mycobacteriales</taxon>
        <taxon>Gordoniaceae</taxon>
        <taxon>Gordonia</taxon>
    </lineage>
</organism>
<gene>
    <name evidence="1" type="ORF">GII30_21340</name>
</gene>
<evidence type="ECO:0000313" key="1">
    <source>
        <dbReference type="EMBL" id="QHN41366.1"/>
    </source>
</evidence>